<sequence>MSKVHFRRKIETRRIVPTNGGRYCVGERIRYKSCQTQDCPLGSRDFREEQCSSFNGKTFGFPGVDANVKWVPHYTGVEPKDRCKLYCRAAGTAAYFLLKERVIDGTTCGPETYDICINGKCMAAGCDHKLDSNEVTDVCGVCGGNGTSCRVIRGKSIQCTFTSVFYIGFICEILLNVLYRVYLYGLILAAWGGFKSGSFHLNDNICFESGCC</sequence>
<feature type="transmembrane region" description="Helical" evidence="3">
    <location>
        <begin position="163"/>
        <end position="191"/>
    </location>
</feature>
<keyword evidence="6" id="KW-1185">Reference proteome</keyword>
<gene>
    <name evidence="5" type="primary">ADAMTS20</name>
    <name evidence="5" type="ORF">AVEN_167117_1</name>
</gene>
<dbReference type="GO" id="GO:0007229">
    <property type="term" value="P:integrin-mediated signaling pathway"/>
    <property type="evidence" value="ECO:0007669"/>
    <property type="project" value="UniProtKB-KW"/>
</dbReference>
<dbReference type="PRINTS" id="PR01857">
    <property type="entry name" value="ADAMTSFAMILY"/>
</dbReference>
<dbReference type="AlphaFoldDB" id="A0A4Y2TWX0"/>
<dbReference type="GO" id="GO:0031012">
    <property type="term" value="C:extracellular matrix"/>
    <property type="evidence" value="ECO:0007669"/>
    <property type="project" value="TreeGrafter"/>
</dbReference>
<evidence type="ECO:0000256" key="3">
    <source>
        <dbReference type="SAM" id="Phobius"/>
    </source>
</evidence>
<comment type="subcellular location">
    <subcellularLocation>
        <location evidence="1">Secreted</location>
    </subcellularLocation>
</comment>
<dbReference type="InterPro" id="IPR013273">
    <property type="entry name" value="ADAMTS/ADAMTS-like"/>
</dbReference>
<dbReference type="EMBL" id="BGPR01031899">
    <property type="protein sequence ID" value="GBO05185.1"/>
    <property type="molecule type" value="Genomic_DNA"/>
</dbReference>
<reference evidence="5 6" key="1">
    <citation type="journal article" date="2019" name="Sci. Rep.">
        <title>Orb-weaving spider Araneus ventricosus genome elucidates the spidroin gene catalogue.</title>
        <authorList>
            <person name="Kono N."/>
            <person name="Nakamura H."/>
            <person name="Ohtoshi R."/>
            <person name="Moran D.A.P."/>
            <person name="Shinohara A."/>
            <person name="Yoshida Y."/>
            <person name="Fujiwara M."/>
            <person name="Mori M."/>
            <person name="Tomita M."/>
            <person name="Arakawa K."/>
        </authorList>
    </citation>
    <scope>NUCLEOTIDE SEQUENCE [LARGE SCALE GENOMIC DNA]</scope>
</reference>
<dbReference type="InterPro" id="IPR050439">
    <property type="entry name" value="ADAMTS_ADAMTS-like"/>
</dbReference>
<evidence type="ECO:0000259" key="4">
    <source>
        <dbReference type="Pfam" id="PF19236"/>
    </source>
</evidence>
<feature type="domain" description="ADAMTS/ADAMTS-like cysteine-rich" evidence="4">
    <location>
        <begin position="45"/>
        <end position="149"/>
    </location>
</feature>
<comment type="caution">
    <text evidence="5">The sequence shown here is derived from an EMBL/GenBank/DDBJ whole genome shotgun (WGS) entry which is preliminary data.</text>
</comment>
<protein>
    <submittedName>
        <fullName evidence="5">A disintegrin and metalloproteinase with thrombospondin motifs 20</fullName>
    </submittedName>
</protein>
<organism evidence="5 6">
    <name type="scientific">Araneus ventricosus</name>
    <name type="common">Orbweaver spider</name>
    <name type="synonym">Epeira ventricosa</name>
    <dbReference type="NCBI Taxonomy" id="182803"/>
    <lineage>
        <taxon>Eukaryota</taxon>
        <taxon>Metazoa</taxon>
        <taxon>Ecdysozoa</taxon>
        <taxon>Arthropoda</taxon>
        <taxon>Chelicerata</taxon>
        <taxon>Arachnida</taxon>
        <taxon>Araneae</taxon>
        <taxon>Araneomorphae</taxon>
        <taxon>Entelegynae</taxon>
        <taxon>Araneoidea</taxon>
        <taxon>Araneidae</taxon>
        <taxon>Araneus</taxon>
    </lineage>
</organism>
<dbReference type="Proteomes" id="UP000499080">
    <property type="component" value="Unassembled WGS sequence"/>
</dbReference>
<evidence type="ECO:0000313" key="6">
    <source>
        <dbReference type="Proteomes" id="UP000499080"/>
    </source>
</evidence>
<keyword evidence="3" id="KW-1133">Transmembrane helix</keyword>
<dbReference type="Pfam" id="PF19236">
    <property type="entry name" value="ADAMTS_CR_3"/>
    <property type="match status" value="1"/>
</dbReference>
<proteinExistence type="predicted"/>
<accession>A0A4Y2TWX0</accession>
<keyword evidence="2" id="KW-0964">Secreted</keyword>
<evidence type="ECO:0000256" key="2">
    <source>
        <dbReference type="ARBA" id="ARBA00022525"/>
    </source>
</evidence>
<dbReference type="OrthoDB" id="5781878at2759"/>
<keyword evidence="5" id="KW-0401">Integrin</keyword>
<dbReference type="GO" id="GO:0030198">
    <property type="term" value="P:extracellular matrix organization"/>
    <property type="evidence" value="ECO:0007669"/>
    <property type="project" value="InterPro"/>
</dbReference>
<keyword evidence="3" id="KW-0812">Transmembrane</keyword>
<dbReference type="InterPro" id="IPR045371">
    <property type="entry name" value="ADAMTS_CR_3"/>
</dbReference>
<evidence type="ECO:0000313" key="5">
    <source>
        <dbReference type="EMBL" id="GBO05185.1"/>
    </source>
</evidence>
<dbReference type="PANTHER" id="PTHR13723">
    <property type="entry name" value="ADAMTS A DISINTEGRIN AND METALLOPROTEASE WITH THROMBOSPONDIN MOTIFS PROTEASE"/>
    <property type="match status" value="1"/>
</dbReference>
<dbReference type="GO" id="GO:0004222">
    <property type="term" value="F:metalloendopeptidase activity"/>
    <property type="evidence" value="ECO:0007669"/>
    <property type="project" value="TreeGrafter"/>
</dbReference>
<dbReference type="PANTHER" id="PTHR13723:SF278">
    <property type="entry name" value="ADAM METALLOPEPTIDASE WITH THROMBOSPONDIN TYPE 1 MOTIF A, ISOFORM B"/>
    <property type="match status" value="1"/>
</dbReference>
<keyword evidence="3" id="KW-0472">Membrane</keyword>
<dbReference type="GO" id="GO:0006508">
    <property type="term" value="P:proteolysis"/>
    <property type="evidence" value="ECO:0007669"/>
    <property type="project" value="TreeGrafter"/>
</dbReference>
<evidence type="ECO:0000256" key="1">
    <source>
        <dbReference type="ARBA" id="ARBA00004613"/>
    </source>
</evidence>
<dbReference type="GO" id="GO:0005576">
    <property type="term" value="C:extracellular region"/>
    <property type="evidence" value="ECO:0007669"/>
    <property type="project" value="UniProtKB-SubCell"/>
</dbReference>
<name>A0A4Y2TWX0_ARAVE</name>